<evidence type="ECO:0000313" key="2">
    <source>
        <dbReference type="Proteomes" id="UP001165960"/>
    </source>
</evidence>
<comment type="caution">
    <text evidence="1">The sequence shown here is derived from an EMBL/GenBank/DDBJ whole genome shotgun (WGS) entry which is preliminary data.</text>
</comment>
<gene>
    <name evidence="1" type="ORF">DSO57_1028730</name>
</gene>
<dbReference type="Proteomes" id="UP001165960">
    <property type="component" value="Unassembled WGS sequence"/>
</dbReference>
<reference evidence="1" key="1">
    <citation type="submission" date="2022-04" db="EMBL/GenBank/DDBJ databases">
        <title>Genome of the entomopathogenic fungus Entomophthora muscae.</title>
        <authorList>
            <person name="Elya C."/>
            <person name="Lovett B.R."/>
            <person name="Lee E."/>
            <person name="Macias A.M."/>
            <person name="Hajek A.E."/>
            <person name="De Bivort B.L."/>
            <person name="Kasson M.T."/>
            <person name="De Fine Licht H.H."/>
            <person name="Stajich J.E."/>
        </authorList>
    </citation>
    <scope>NUCLEOTIDE SEQUENCE</scope>
    <source>
        <strain evidence="1">Berkeley</strain>
    </source>
</reference>
<protein>
    <submittedName>
        <fullName evidence="1">Uncharacterized protein</fullName>
    </submittedName>
</protein>
<sequence>MKYLPFDIAIRLTHNVRHIKGQLVEHSLCIVRSLAGKAGDLLQHSLDTTVNYLVIIVPIVYLDFQAWPASPAGVQLDSGMGHDTNKASPPETILGLIPVLEQFLELIPYELLALSDHL</sequence>
<dbReference type="EMBL" id="QTSX02000184">
    <property type="protein sequence ID" value="KAJ9087886.1"/>
    <property type="molecule type" value="Genomic_DNA"/>
</dbReference>
<keyword evidence="2" id="KW-1185">Reference proteome</keyword>
<organism evidence="1 2">
    <name type="scientific">Entomophthora muscae</name>
    <dbReference type="NCBI Taxonomy" id="34485"/>
    <lineage>
        <taxon>Eukaryota</taxon>
        <taxon>Fungi</taxon>
        <taxon>Fungi incertae sedis</taxon>
        <taxon>Zoopagomycota</taxon>
        <taxon>Entomophthoromycotina</taxon>
        <taxon>Entomophthoromycetes</taxon>
        <taxon>Entomophthorales</taxon>
        <taxon>Entomophthoraceae</taxon>
        <taxon>Entomophthora</taxon>
    </lineage>
</organism>
<name>A0ACC2UMQ5_9FUNG</name>
<accession>A0ACC2UMQ5</accession>
<proteinExistence type="predicted"/>
<evidence type="ECO:0000313" key="1">
    <source>
        <dbReference type="EMBL" id="KAJ9087886.1"/>
    </source>
</evidence>